<evidence type="ECO:0000256" key="2">
    <source>
        <dbReference type="ARBA" id="ARBA00022448"/>
    </source>
</evidence>
<dbReference type="NCBIfam" id="TIGR01068">
    <property type="entry name" value="thioredoxin"/>
    <property type="match status" value="1"/>
</dbReference>
<evidence type="ECO:0000259" key="7">
    <source>
        <dbReference type="PROSITE" id="PS51352"/>
    </source>
</evidence>
<keyword evidence="3" id="KW-0249">Electron transport</keyword>
<dbReference type="PROSITE" id="PS51352">
    <property type="entry name" value="THIOREDOXIN_2"/>
    <property type="match status" value="1"/>
</dbReference>
<dbReference type="InterPro" id="IPR017937">
    <property type="entry name" value="Thioredoxin_CS"/>
</dbReference>
<dbReference type="InterPro" id="IPR036249">
    <property type="entry name" value="Thioredoxin-like_sf"/>
</dbReference>
<dbReference type="PRINTS" id="PR00421">
    <property type="entry name" value="THIOREDOXIN"/>
</dbReference>
<dbReference type="SUPFAM" id="SSF52833">
    <property type="entry name" value="Thioredoxin-like"/>
    <property type="match status" value="1"/>
</dbReference>
<dbReference type="GO" id="GO:0005829">
    <property type="term" value="C:cytosol"/>
    <property type="evidence" value="ECO:0007669"/>
    <property type="project" value="TreeGrafter"/>
</dbReference>
<dbReference type="Pfam" id="PF00085">
    <property type="entry name" value="Thioredoxin"/>
    <property type="match status" value="1"/>
</dbReference>
<evidence type="ECO:0000256" key="3">
    <source>
        <dbReference type="ARBA" id="ARBA00022982"/>
    </source>
</evidence>
<evidence type="ECO:0000256" key="6">
    <source>
        <dbReference type="NCBIfam" id="TIGR01068"/>
    </source>
</evidence>
<dbReference type="OrthoDB" id="9790390at2"/>
<protein>
    <recommendedName>
        <fullName evidence="6">Thioredoxin</fullName>
    </recommendedName>
</protein>
<accession>S7T6W2</accession>
<dbReference type="PANTHER" id="PTHR45663">
    <property type="entry name" value="GEO12009P1"/>
    <property type="match status" value="1"/>
</dbReference>
<dbReference type="InterPro" id="IPR013766">
    <property type="entry name" value="Thioredoxin_domain"/>
</dbReference>
<dbReference type="Gene3D" id="2.30.30.380">
    <property type="entry name" value="Zn-finger domain of Sec23/24"/>
    <property type="match status" value="1"/>
</dbReference>
<dbReference type="PROSITE" id="PS00194">
    <property type="entry name" value="THIOREDOXIN_1"/>
    <property type="match status" value="1"/>
</dbReference>
<keyword evidence="4" id="KW-1015">Disulfide bond</keyword>
<feature type="domain" description="Thioredoxin" evidence="7">
    <location>
        <begin position="9"/>
        <end position="141"/>
    </location>
</feature>
<dbReference type="RefSeq" id="WP_020887340.1">
    <property type="nucleotide sequence ID" value="NZ_ATHI01000027.1"/>
</dbReference>
<dbReference type="Proteomes" id="UP000014975">
    <property type="component" value="Unassembled WGS sequence"/>
</dbReference>
<evidence type="ECO:0000256" key="4">
    <source>
        <dbReference type="ARBA" id="ARBA00023157"/>
    </source>
</evidence>
<comment type="caution">
    <text evidence="8">The sequence shown here is derived from an EMBL/GenBank/DDBJ whole genome shotgun (WGS) entry which is preliminary data.</text>
</comment>
<dbReference type="GO" id="GO:0045454">
    <property type="term" value="P:cell redox homeostasis"/>
    <property type="evidence" value="ECO:0007669"/>
    <property type="project" value="TreeGrafter"/>
</dbReference>
<dbReference type="FunFam" id="3.40.30.10:FF:000001">
    <property type="entry name" value="Thioredoxin"/>
    <property type="match status" value="1"/>
</dbReference>
<dbReference type="NCBIfam" id="NF008229">
    <property type="entry name" value="PRK10996.1"/>
    <property type="match status" value="1"/>
</dbReference>
<dbReference type="PATRIC" id="fig|1121439.3.peg.2000"/>
<reference evidence="8 9" key="1">
    <citation type="journal article" date="2013" name="Genome Announc.">
        <title>Draft genome sequences for three mercury-methylating, sulfate-reducing bacteria.</title>
        <authorList>
            <person name="Brown S.D."/>
            <person name="Hurt R.A.Jr."/>
            <person name="Gilmour C.C."/>
            <person name="Elias D.A."/>
        </authorList>
    </citation>
    <scope>NUCLEOTIDE SEQUENCE [LARGE SCALE GENOMIC DNA]</scope>
    <source>
        <strain evidence="8 9">DSM 16529</strain>
    </source>
</reference>
<organism evidence="8 9">
    <name type="scientific">Alkalidesulfovibrio alkalitolerans DSM 16529</name>
    <dbReference type="NCBI Taxonomy" id="1121439"/>
    <lineage>
        <taxon>Bacteria</taxon>
        <taxon>Pseudomonadati</taxon>
        <taxon>Thermodesulfobacteriota</taxon>
        <taxon>Desulfovibrionia</taxon>
        <taxon>Desulfovibrionales</taxon>
        <taxon>Desulfovibrionaceae</taxon>
        <taxon>Alkalidesulfovibrio</taxon>
    </lineage>
</organism>
<proteinExistence type="inferred from homology"/>
<dbReference type="CDD" id="cd02947">
    <property type="entry name" value="TRX_family"/>
    <property type="match status" value="1"/>
</dbReference>
<dbReference type="Gene3D" id="3.40.30.10">
    <property type="entry name" value="Glutaredoxin"/>
    <property type="match status" value="1"/>
</dbReference>
<dbReference type="EMBL" id="ATHI01000027">
    <property type="protein sequence ID" value="EPR32291.1"/>
    <property type="molecule type" value="Genomic_DNA"/>
</dbReference>
<evidence type="ECO:0000256" key="5">
    <source>
        <dbReference type="ARBA" id="ARBA00023284"/>
    </source>
</evidence>
<sequence length="141" mass="14973">MVHIPCPSCGAVNRADPARLDSAVCGRCKAPLSLNTPMELTSGSFDAQVGRSGLPVLVDFWAPWCGPCRTMAPAFAEAARLLTPGVRLAKVNTEAEPELGRAYGIQSIPTMVLFRDGREVSRVSGAMSARQIVDFVRSAIG</sequence>
<keyword evidence="2" id="KW-0813">Transport</keyword>
<dbReference type="eggNOG" id="COG3118">
    <property type="taxonomic scope" value="Bacteria"/>
</dbReference>
<dbReference type="AlphaFoldDB" id="S7T6W2"/>
<keyword evidence="5" id="KW-0676">Redox-active center</keyword>
<dbReference type="STRING" id="1121439.dsat_0643"/>
<gene>
    <name evidence="8" type="ORF">dsat_0643</name>
</gene>
<evidence type="ECO:0000313" key="8">
    <source>
        <dbReference type="EMBL" id="EPR32291.1"/>
    </source>
</evidence>
<comment type="similarity">
    <text evidence="1">Belongs to the thioredoxin family.</text>
</comment>
<keyword evidence="9" id="KW-1185">Reference proteome</keyword>
<name>S7T6W2_9BACT</name>
<evidence type="ECO:0000313" key="9">
    <source>
        <dbReference type="Proteomes" id="UP000014975"/>
    </source>
</evidence>
<dbReference type="GO" id="GO:0015035">
    <property type="term" value="F:protein-disulfide reductase activity"/>
    <property type="evidence" value="ECO:0007669"/>
    <property type="project" value="UniProtKB-UniRule"/>
</dbReference>
<dbReference type="InterPro" id="IPR005746">
    <property type="entry name" value="Thioredoxin"/>
</dbReference>
<dbReference type="PANTHER" id="PTHR45663:SF11">
    <property type="entry name" value="GEO12009P1"/>
    <property type="match status" value="1"/>
</dbReference>
<evidence type="ECO:0000256" key="1">
    <source>
        <dbReference type="ARBA" id="ARBA00008987"/>
    </source>
</evidence>